<reference evidence="6" key="1">
    <citation type="submission" date="2020-03" db="EMBL/GenBank/DDBJ databases">
        <title>Relaxed selection underlies rapid genomic changes in the transitions from sociality to social parasitism in ants.</title>
        <authorList>
            <person name="Bi X."/>
        </authorList>
    </citation>
    <scope>NUCLEOTIDE SEQUENCE</scope>
    <source>
        <strain evidence="6">BGI-DK2014a</strain>
        <tissue evidence="6">Whole body</tissue>
    </source>
</reference>
<gene>
    <name evidence="6" type="ORF">G6Z76_0010624</name>
</gene>
<dbReference type="InterPro" id="IPR006597">
    <property type="entry name" value="Sel1-like"/>
</dbReference>
<dbReference type="GO" id="GO:0005576">
    <property type="term" value="C:extracellular region"/>
    <property type="evidence" value="ECO:0007669"/>
    <property type="project" value="UniProtKB-SubCell"/>
</dbReference>
<evidence type="ECO:0000256" key="5">
    <source>
        <dbReference type="ARBA" id="ARBA00023180"/>
    </source>
</evidence>
<dbReference type="InterPro" id="IPR004911">
    <property type="entry name" value="Interferon-induced_GILT"/>
</dbReference>
<feature type="non-terminal residue" evidence="6">
    <location>
        <position position="1"/>
    </location>
</feature>
<dbReference type="PANTHER" id="PTHR13234:SF8">
    <property type="entry name" value="GAMMA-INTERFERON-INDUCIBLE LYSOSOMAL THIOL REDUCTASE"/>
    <property type="match status" value="1"/>
</dbReference>
<dbReference type="Gene3D" id="1.25.40.10">
    <property type="entry name" value="Tetratricopeptide repeat domain"/>
    <property type="match status" value="1"/>
</dbReference>
<evidence type="ECO:0000256" key="2">
    <source>
        <dbReference type="ARBA" id="ARBA00005679"/>
    </source>
</evidence>
<keyword evidence="4" id="KW-0732">Signal</keyword>
<dbReference type="PANTHER" id="PTHR13234">
    <property type="entry name" value="GAMMA-INTERFERON INDUCIBLE LYSOSOMAL THIOL REDUCTASE GILT"/>
    <property type="match status" value="1"/>
</dbReference>
<evidence type="ECO:0000313" key="7">
    <source>
        <dbReference type="Proteomes" id="UP000669903"/>
    </source>
</evidence>
<dbReference type="GO" id="GO:0016671">
    <property type="term" value="F:oxidoreductase activity, acting on a sulfur group of donors, disulfide as acceptor"/>
    <property type="evidence" value="ECO:0007669"/>
    <property type="project" value="InterPro"/>
</dbReference>
<dbReference type="Pfam" id="PF03227">
    <property type="entry name" value="GILT"/>
    <property type="match status" value="1"/>
</dbReference>
<keyword evidence="3" id="KW-0964">Secreted</keyword>
<dbReference type="AlphaFoldDB" id="A0A836F2U7"/>
<feature type="non-terminal residue" evidence="6">
    <location>
        <position position="410"/>
    </location>
</feature>
<evidence type="ECO:0000313" key="6">
    <source>
        <dbReference type="EMBL" id="KAG5335507.1"/>
    </source>
</evidence>
<organism evidence="6 7">
    <name type="scientific">Acromyrmex charruanus</name>
    <dbReference type="NCBI Taxonomy" id="2715315"/>
    <lineage>
        <taxon>Eukaryota</taxon>
        <taxon>Metazoa</taxon>
        <taxon>Ecdysozoa</taxon>
        <taxon>Arthropoda</taxon>
        <taxon>Hexapoda</taxon>
        <taxon>Insecta</taxon>
        <taxon>Pterygota</taxon>
        <taxon>Neoptera</taxon>
        <taxon>Endopterygota</taxon>
        <taxon>Hymenoptera</taxon>
        <taxon>Apocrita</taxon>
        <taxon>Aculeata</taxon>
        <taxon>Formicoidea</taxon>
        <taxon>Formicidae</taxon>
        <taxon>Myrmicinae</taxon>
        <taxon>Acromyrmex</taxon>
    </lineage>
</organism>
<name>A0A836F2U7_9HYME</name>
<dbReference type="SMART" id="SM00671">
    <property type="entry name" value="SEL1"/>
    <property type="match status" value="2"/>
</dbReference>
<comment type="caution">
    <text evidence="6">The sequence shown here is derived from an EMBL/GenBank/DDBJ whole genome shotgun (WGS) entry which is preliminary data.</text>
</comment>
<dbReference type="EMBL" id="JAANIC010004188">
    <property type="protein sequence ID" value="KAG5335507.1"/>
    <property type="molecule type" value="Genomic_DNA"/>
</dbReference>
<accession>A0A836F2U7</accession>
<proteinExistence type="inferred from homology"/>
<evidence type="ECO:0000256" key="3">
    <source>
        <dbReference type="ARBA" id="ARBA00022525"/>
    </source>
</evidence>
<keyword evidence="7" id="KW-1185">Reference proteome</keyword>
<protein>
    <submittedName>
        <fullName evidence="6">COA7 factor</fullName>
    </submittedName>
</protein>
<dbReference type="SUPFAM" id="SSF81901">
    <property type="entry name" value="HCP-like"/>
    <property type="match status" value="1"/>
</dbReference>
<evidence type="ECO:0000256" key="1">
    <source>
        <dbReference type="ARBA" id="ARBA00004613"/>
    </source>
</evidence>
<evidence type="ECO:0000256" key="4">
    <source>
        <dbReference type="ARBA" id="ARBA00022729"/>
    </source>
</evidence>
<dbReference type="Proteomes" id="UP000669903">
    <property type="component" value="Unassembled WGS sequence"/>
</dbReference>
<sequence>MAYNLKNEEEVNEYLKNLHIEYQFGCYSEKNPEVCHLLGNFYEAIKLDTDKAASLYKTTCDQYNYARSCAKFGDFKVIGKGCEKDIPTAYKYLSKSCELNDEYGCLHAGVLGTSKSDIGEKDRATQIHTGVKYLKKACDVYNLDKACFYLSAGLKRLPCDSLINDTTDITMRFYFFLISRTWLAAAVFVTLVSHGILSNAQSTDSEPNKNIINVDVYYESLCSDSMRWIVNQLVPSYPELKRHIHVTLVPFGKATHHRESETGPWQFLCQHGPSECRGNKAQACAIHAIRSSEATENHQPLMVNLVGCAMLAGTPGTAVPQCAQAVGLSTETRKLIDDCIASPLADNLLAANGDKTEALQSPLRFVPTIVINGVYSKENQDEAIRNFPKLICRHLTAEKPSICSSESAEN</sequence>
<keyword evidence="5" id="KW-0325">Glycoprotein</keyword>
<comment type="subcellular location">
    <subcellularLocation>
        <location evidence="1">Secreted</location>
    </subcellularLocation>
</comment>
<dbReference type="InterPro" id="IPR011990">
    <property type="entry name" value="TPR-like_helical_dom_sf"/>
</dbReference>
<comment type="similarity">
    <text evidence="2">Belongs to the GILT family.</text>
</comment>